<dbReference type="STRING" id="888741.HMPREF9098_1879"/>
<dbReference type="InterPro" id="IPR004668">
    <property type="entry name" value="Anaer_Dcu_memb_transpt"/>
</dbReference>
<comment type="function">
    <text evidence="13">Responsible for the transport of C4-dicarboxylates.</text>
</comment>
<dbReference type="PANTHER" id="PTHR36106">
    <property type="entry name" value="ANAEROBIC C4-DICARBOXYLATE TRANSPORTER DCUB"/>
    <property type="match status" value="1"/>
</dbReference>
<evidence type="ECO:0000256" key="13">
    <source>
        <dbReference type="PIRNR" id="PIRNR004539"/>
    </source>
</evidence>
<evidence type="ECO:0000313" key="15">
    <source>
        <dbReference type="EMBL" id="EGC16682.1"/>
    </source>
</evidence>
<evidence type="ECO:0000256" key="11">
    <source>
        <dbReference type="ARBA" id="ARBA00034287"/>
    </source>
</evidence>
<sequence>MTVILFFQLVVLLGAIFFGARLGGLSIGYMGGLGVVLLALLLGVPPGKIPYDVILIIMSVIAAISAMQLAGGLDYLVGVAERLLRKNPKNINFLAPTVTYLLTLLAGTGHTAFSVMPVIVEVAKGENIKPSAPLSLSVVSSQIAITASPVSAAVVFMSGLLEPLGISYPKLLLIWIATTFAACMLVSLLVNLFWRLDLSGDKIYQERLAAGLVAPPRSAEAMAALPDTAKRSVLIFCAGVLAVVLYACAISPAIGLIKEPVLPRDGAIMGFMLGIAAIIVVSCRLDSGRLLEMSTFKSGMAAAVCVLGVAWLGDTFVSAHIDTIKNGASTLVSDYPWLLAVALFFASMLLYSQAATAKALMPAVMVALGITPENPQNAYILVASFAAVSALFVLPTYPTLLGAVQMDDTGSTRIGRYVFNHPFFLPGLLAIALSVLLGFVFAPLVL</sequence>
<feature type="transmembrane region" description="Helical" evidence="14">
    <location>
        <begin position="378"/>
        <end position="397"/>
    </location>
</feature>
<evidence type="ECO:0000256" key="1">
    <source>
        <dbReference type="ARBA" id="ARBA00004429"/>
    </source>
</evidence>
<feature type="transmembrane region" description="Helical" evidence="14">
    <location>
        <begin position="29"/>
        <end position="46"/>
    </location>
</feature>
<feature type="transmembrane region" description="Helical" evidence="14">
    <location>
        <begin position="423"/>
        <end position="445"/>
    </location>
</feature>
<comment type="subcellular location">
    <subcellularLocation>
        <location evidence="1 13">Cell inner membrane</location>
        <topology evidence="1 13">Multi-pass membrane protein</topology>
    </subcellularLocation>
</comment>
<evidence type="ECO:0000256" key="14">
    <source>
        <dbReference type="SAM" id="Phobius"/>
    </source>
</evidence>
<dbReference type="NCBIfam" id="NF006927">
    <property type="entry name" value="PRK09412.1"/>
    <property type="match status" value="1"/>
</dbReference>
<evidence type="ECO:0000256" key="6">
    <source>
        <dbReference type="ARBA" id="ARBA00022692"/>
    </source>
</evidence>
<dbReference type="RefSeq" id="WP_003783859.1">
    <property type="nucleotide sequence ID" value="NZ_GL870929.1"/>
</dbReference>
<accession>F0F194</accession>
<keyword evidence="8 13" id="KW-0472">Membrane</keyword>
<feature type="transmembrane region" description="Helical" evidence="14">
    <location>
        <begin position="172"/>
        <end position="194"/>
    </location>
</feature>
<dbReference type="EMBL" id="AEWV01000039">
    <property type="protein sequence ID" value="EGC16682.1"/>
    <property type="molecule type" value="Genomic_DNA"/>
</dbReference>
<evidence type="ECO:0000256" key="8">
    <source>
        <dbReference type="ARBA" id="ARBA00023136"/>
    </source>
</evidence>
<gene>
    <name evidence="15" type="primary">dcuA</name>
    <name evidence="15" type="ORF">HMPREF9098_1879</name>
</gene>
<keyword evidence="16" id="KW-1185">Reference proteome</keyword>
<comment type="catalytic activity">
    <reaction evidence="10">
        <text>(S)-malate(in) + succinate(out) = (S)-malate(out) + succinate(in)</text>
        <dbReference type="Rhea" id="RHEA:29327"/>
        <dbReference type="ChEBI" id="CHEBI:15589"/>
        <dbReference type="ChEBI" id="CHEBI:30031"/>
    </reaction>
    <physiologicalReaction direction="right-to-left" evidence="10">
        <dbReference type="Rhea" id="RHEA:29329"/>
    </physiologicalReaction>
</comment>
<feature type="transmembrane region" description="Helical" evidence="14">
    <location>
        <begin position="337"/>
        <end position="357"/>
    </location>
</feature>
<dbReference type="GO" id="GO:0005886">
    <property type="term" value="C:plasma membrane"/>
    <property type="evidence" value="ECO:0007669"/>
    <property type="project" value="UniProtKB-SubCell"/>
</dbReference>
<dbReference type="GO" id="GO:0015556">
    <property type="term" value="F:C4-dicarboxylate transmembrane transporter activity"/>
    <property type="evidence" value="ECO:0007669"/>
    <property type="project" value="InterPro"/>
</dbReference>
<keyword evidence="4 13" id="KW-1003">Cell membrane</keyword>
<feature type="transmembrane region" description="Helical" evidence="14">
    <location>
        <begin position="53"/>
        <end position="77"/>
    </location>
</feature>
<evidence type="ECO:0000256" key="9">
    <source>
        <dbReference type="ARBA" id="ARBA00034237"/>
    </source>
</evidence>
<evidence type="ECO:0000256" key="7">
    <source>
        <dbReference type="ARBA" id="ARBA00022989"/>
    </source>
</evidence>
<dbReference type="Proteomes" id="UP000004088">
    <property type="component" value="Unassembled WGS sequence"/>
</dbReference>
<comment type="catalytic activity">
    <reaction evidence="11">
        <text>fumarate(in) + succinate(out) = fumarate(out) + succinate(in)</text>
        <dbReference type="Rhea" id="RHEA:29323"/>
        <dbReference type="ChEBI" id="CHEBI:29806"/>
        <dbReference type="ChEBI" id="CHEBI:30031"/>
    </reaction>
    <physiologicalReaction direction="right-to-left" evidence="11">
        <dbReference type="Rhea" id="RHEA:29325"/>
    </physiologicalReaction>
</comment>
<dbReference type="NCBIfam" id="NF009136">
    <property type="entry name" value="PRK12489.1"/>
    <property type="match status" value="1"/>
</dbReference>
<feature type="transmembrane region" description="Helical" evidence="14">
    <location>
        <begin position="299"/>
        <end position="317"/>
    </location>
</feature>
<dbReference type="HOGENOM" id="CLU_036056_1_1_4"/>
<comment type="similarity">
    <text evidence="2 13">Belongs to the DcuA/DcuB transporter (TC 2.A.13.1) family.</text>
</comment>
<evidence type="ECO:0000256" key="4">
    <source>
        <dbReference type="ARBA" id="ARBA00022475"/>
    </source>
</evidence>
<dbReference type="Pfam" id="PF03605">
    <property type="entry name" value="DcuA_DcuB"/>
    <property type="match status" value="1"/>
</dbReference>
<protein>
    <recommendedName>
        <fullName evidence="13">C4-dicarboxylate transporter</fullName>
    </recommendedName>
</protein>
<feature type="transmembrane region" description="Helical" evidence="14">
    <location>
        <begin position="233"/>
        <end position="254"/>
    </location>
</feature>
<keyword evidence="7 14" id="KW-1133">Transmembrane helix</keyword>
<organism evidence="15 16">
    <name type="scientific">Kingella denitrificans ATCC 33394</name>
    <dbReference type="NCBI Taxonomy" id="888741"/>
    <lineage>
        <taxon>Bacteria</taxon>
        <taxon>Pseudomonadati</taxon>
        <taxon>Pseudomonadota</taxon>
        <taxon>Betaproteobacteria</taxon>
        <taxon>Neisseriales</taxon>
        <taxon>Neisseriaceae</taxon>
        <taxon>Kingella</taxon>
    </lineage>
</organism>
<feature type="transmembrane region" description="Helical" evidence="14">
    <location>
        <begin position="97"/>
        <end position="120"/>
    </location>
</feature>
<keyword evidence="3 13" id="KW-0813">Transport</keyword>
<proteinExistence type="inferred from homology"/>
<evidence type="ECO:0000256" key="2">
    <source>
        <dbReference type="ARBA" id="ARBA00006413"/>
    </source>
</evidence>
<dbReference type="PANTHER" id="PTHR36106:SF2">
    <property type="entry name" value="C4-DICARBOXYLATE TRANSPORTER DCUA"/>
    <property type="match status" value="1"/>
</dbReference>
<feature type="transmembrane region" description="Helical" evidence="14">
    <location>
        <begin position="132"/>
        <end position="160"/>
    </location>
</feature>
<name>F0F194_9NEIS</name>
<reference evidence="15 16" key="1">
    <citation type="submission" date="2011-01" db="EMBL/GenBank/DDBJ databases">
        <authorList>
            <person name="Muzny D."/>
            <person name="Qin X."/>
            <person name="Deng J."/>
            <person name="Jiang H."/>
            <person name="Liu Y."/>
            <person name="Qu J."/>
            <person name="Song X.-Z."/>
            <person name="Zhang L."/>
            <person name="Thornton R."/>
            <person name="Coyle M."/>
            <person name="Francisco L."/>
            <person name="Jackson L."/>
            <person name="Javaid M."/>
            <person name="Korchina V."/>
            <person name="Kovar C."/>
            <person name="Mata R."/>
            <person name="Mathew T."/>
            <person name="Ngo R."/>
            <person name="Nguyen L."/>
            <person name="Nguyen N."/>
            <person name="Okwuonu G."/>
            <person name="Ongeri F."/>
            <person name="Pham C."/>
            <person name="Simmons D."/>
            <person name="Wilczek-Boney K."/>
            <person name="Hale W."/>
            <person name="Jakkamsetti A."/>
            <person name="Pham P."/>
            <person name="Ruth R."/>
            <person name="San Lucas F."/>
            <person name="Warren J."/>
            <person name="Zhang J."/>
            <person name="Zhao Z."/>
            <person name="Zhou C."/>
            <person name="Zhu D."/>
            <person name="Lee S."/>
            <person name="Bess C."/>
            <person name="Blankenburg K."/>
            <person name="Forbes L."/>
            <person name="Fu Q."/>
            <person name="Gubbala S."/>
            <person name="Hirani K."/>
            <person name="Jayaseelan J.C."/>
            <person name="Lara F."/>
            <person name="Munidasa M."/>
            <person name="Palculict T."/>
            <person name="Patil S."/>
            <person name="Pu L.-L."/>
            <person name="Saada N."/>
            <person name="Tang L."/>
            <person name="Weissenberger G."/>
            <person name="Zhu Y."/>
            <person name="Hemphill L."/>
            <person name="Shang Y."/>
            <person name="Youmans B."/>
            <person name="Ayvaz T."/>
            <person name="Ross M."/>
            <person name="Santibanez J."/>
            <person name="Aqrawi P."/>
            <person name="Gross S."/>
            <person name="Joshi V."/>
            <person name="Fowler G."/>
            <person name="Nazareth L."/>
            <person name="Reid J."/>
            <person name="Worley K."/>
            <person name="Petrosino J."/>
            <person name="Highlander S."/>
            <person name="Gibbs R."/>
        </authorList>
    </citation>
    <scope>NUCLEOTIDE SEQUENCE [LARGE SCALE GENOMIC DNA]</scope>
    <source>
        <strain evidence="15 16">ATCC 33394</strain>
    </source>
</reference>
<dbReference type="PIRSF" id="PIRSF004539">
    <property type="entry name" value="C4-dicrbxl_trns"/>
    <property type="match status" value="1"/>
</dbReference>
<evidence type="ECO:0000256" key="12">
    <source>
        <dbReference type="ARBA" id="ARBA00036117"/>
    </source>
</evidence>
<comment type="catalytic activity">
    <reaction evidence="9">
        <text>L-aspartate(in) + succinate(out) = L-aspartate(out) + succinate(in)</text>
        <dbReference type="Rhea" id="RHEA:29343"/>
        <dbReference type="ChEBI" id="CHEBI:29991"/>
        <dbReference type="ChEBI" id="CHEBI:30031"/>
    </reaction>
    <physiologicalReaction direction="right-to-left" evidence="9">
        <dbReference type="Rhea" id="RHEA:29345"/>
    </physiologicalReaction>
</comment>
<feature type="transmembrane region" description="Helical" evidence="14">
    <location>
        <begin position="266"/>
        <end position="287"/>
    </location>
</feature>
<dbReference type="NCBIfam" id="TIGR00770">
    <property type="entry name" value="Dcu"/>
    <property type="match status" value="1"/>
</dbReference>
<keyword evidence="6 14" id="KW-0812">Transmembrane</keyword>
<evidence type="ECO:0000256" key="3">
    <source>
        <dbReference type="ARBA" id="ARBA00022448"/>
    </source>
</evidence>
<comment type="caution">
    <text evidence="15">The sequence shown here is derived from an EMBL/GenBank/DDBJ whole genome shotgun (WGS) entry which is preliminary data.</text>
</comment>
<evidence type="ECO:0000256" key="10">
    <source>
        <dbReference type="ARBA" id="ARBA00034284"/>
    </source>
</evidence>
<evidence type="ECO:0000256" key="5">
    <source>
        <dbReference type="ARBA" id="ARBA00022519"/>
    </source>
</evidence>
<dbReference type="AlphaFoldDB" id="F0F194"/>
<evidence type="ECO:0000313" key="16">
    <source>
        <dbReference type="Proteomes" id="UP000004088"/>
    </source>
</evidence>
<keyword evidence="5 13" id="KW-0997">Cell inner membrane</keyword>
<comment type="catalytic activity">
    <reaction evidence="12">
        <text>fumarate(in) + L-aspartate(out) = fumarate(out) + L-aspartate(in)</text>
        <dbReference type="Rhea" id="RHEA:72459"/>
        <dbReference type="ChEBI" id="CHEBI:29806"/>
        <dbReference type="ChEBI" id="CHEBI:29991"/>
    </reaction>
    <physiologicalReaction direction="left-to-right" evidence="12">
        <dbReference type="Rhea" id="RHEA:72460"/>
    </physiologicalReaction>
</comment>